<gene>
    <name evidence="14" type="ORF">GCM10011575_19380</name>
</gene>
<comment type="catalytic activity">
    <reaction evidence="12">
        <text>K(+)(in) = K(+)(out)</text>
        <dbReference type="Rhea" id="RHEA:29463"/>
        <dbReference type="ChEBI" id="CHEBI:29103"/>
    </reaction>
</comment>
<evidence type="ECO:0000256" key="1">
    <source>
        <dbReference type="ARBA" id="ARBA00004141"/>
    </source>
</evidence>
<keyword evidence="11" id="KW-0407">Ion channel</keyword>
<reference evidence="14" key="1">
    <citation type="journal article" date="2014" name="Int. J. Syst. Evol. Microbiol.">
        <title>Complete genome sequence of Corynebacterium casei LMG S-19264T (=DSM 44701T), isolated from a smear-ripened cheese.</title>
        <authorList>
            <consortium name="US DOE Joint Genome Institute (JGI-PGF)"/>
            <person name="Walter F."/>
            <person name="Albersmeier A."/>
            <person name="Kalinowski J."/>
            <person name="Ruckert C."/>
        </authorList>
    </citation>
    <scope>NUCLEOTIDE SEQUENCE</scope>
    <source>
        <strain evidence="14">CGMCC 4.7306</strain>
    </source>
</reference>
<dbReference type="EMBL" id="BMMZ01000004">
    <property type="protein sequence ID" value="GGL60946.1"/>
    <property type="molecule type" value="Genomic_DNA"/>
</dbReference>
<evidence type="ECO:0000256" key="3">
    <source>
        <dbReference type="ARBA" id="ARBA00022448"/>
    </source>
</evidence>
<keyword evidence="6" id="KW-0631">Potassium channel</keyword>
<keyword evidence="10 13" id="KW-0472">Membrane</keyword>
<feature type="transmembrane region" description="Helical" evidence="13">
    <location>
        <begin position="70"/>
        <end position="88"/>
    </location>
</feature>
<feature type="transmembrane region" description="Helical" evidence="13">
    <location>
        <begin position="100"/>
        <end position="127"/>
    </location>
</feature>
<evidence type="ECO:0000256" key="7">
    <source>
        <dbReference type="ARBA" id="ARBA00022958"/>
    </source>
</evidence>
<protein>
    <recommendedName>
        <fullName evidence="16">DUF1211 domain-containing protein</fullName>
    </recommendedName>
</protein>
<evidence type="ECO:0000256" key="9">
    <source>
        <dbReference type="ARBA" id="ARBA00023065"/>
    </source>
</evidence>
<keyword evidence="3" id="KW-0813">Transport</keyword>
<dbReference type="Proteomes" id="UP000613840">
    <property type="component" value="Unassembled WGS sequence"/>
</dbReference>
<name>A0A917W2M7_9ACTN</name>
<organism evidence="14 15">
    <name type="scientific">Microlunatus endophyticus</name>
    <dbReference type="NCBI Taxonomy" id="1716077"/>
    <lineage>
        <taxon>Bacteria</taxon>
        <taxon>Bacillati</taxon>
        <taxon>Actinomycetota</taxon>
        <taxon>Actinomycetes</taxon>
        <taxon>Propionibacteriales</taxon>
        <taxon>Propionibacteriaceae</taxon>
        <taxon>Microlunatus</taxon>
    </lineage>
</organism>
<keyword evidence="8 13" id="KW-1133">Transmembrane helix</keyword>
<evidence type="ECO:0000256" key="11">
    <source>
        <dbReference type="ARBA" id="ARBA00023303"/>
    </source>
</evidence>
<comment type="caution">
    <text evidence="14">The sequence shown here is derived from an EMBL/GenBank/DDBJ whole genome shotgun (WGS) entry which is preliminary data.</text>
</comment>
<evidence type="ECO:0000256" key="4">
    <source>
        <dbReference type="ARBA" id="ARBA00022538"/>
    </source>
</evidence>
<evidence type="ECO:0000313" key="15">
    <source>
        <dbReference type="Proteomes" id="UP000613840"/>
    </source>
</evidence>
<evidence type="ECO:0000256" key="2">
    <source>
        <dbReference type="ARBA" id="ARBA00006920"/>
    </source>
</evidence>
<keyword evidence="4" id="KW-0633">Potassium transport</keyword>
<evidence type="ECO:0000256" key="8">
    <source>
        <dbReference type="ARBA" id="ARBA00022989"/>
    </source>
</evidence>
<keyword evidence="7" id="KW-0630">Potassium</keyword>
<reference evidence="14" key="2">
    <citation type="submission" date="2020-09" db="EMBL/GenBank/DDBJ databases">
        <authorList>
            <person name="Sun Q."/>
            <person name="Zhou Y."/>
        </authorList>
    </citation>
    <scope>NUCLEOTIDE SEQUENCE</scope>
    <source>
        <strain evidence="14">CGMCC 4.7306</strain>
    </source>
</reference>
<keyword evidence="5 13" id="KW-0812">Transmembrane</keyword>
<keyword evidence="15" id="KW-1185">Reference proteome</keyword>
<feature type="transmembrane region" description="Helical" evidence="13">
    <location>
        <begin position="139"/>
        <end position="158"/>
    </location>
</feature>
<dbReference type="GO" id="GO:0005267">
    <property type="term" value="F:potassium channel activity"/>
    <property type="evidence" value="ECO:0007669"/>
    <property type="project" value="UniProtKB-KW"/>
</dbReference>
<evidence type="ECO:0008006" key="16">
    <source>
        <dbReference type="Google" id="ProtNLM"/>
    </source>
</evidence>
<dbReference type="InterPro" id="IPR010617">
    <property type="entry name" value="TMEM175-like"/>
</dbReference>
<dbReference type="GO" id="GO:0015252">
    <property type="term" value="F:proton channel activity"/>
    <property type="evidence" value="ECO:0007669"/>
    <property type="project" value="InterPro"/>
</dbReference>
<feature type="transmembrane region" description="Helical" evidence="13">
    <location>
        <begin position="31"/>
        <end position="49"/>
    </location>
</feature>
<dbReference type="AlphaFoldDB" id="A0A917W2M7"/>
<comment type="subcellular location">
    <subcellularLocation>
        <location evidence="1">Membrane</location>
        <topology evidence="1">Multi-pass membrane protein</topology>
    </subcellularLocation>
</comment>
<evidence type="ECO:0000256" key="10">
    <source>
        <dbReference type="ARBA" id="ARBA00023136"/>
    </source>
</evidence>
<evidence type="ECO:0000256" key="13">
    <source>
        <dbReference type="SAM" id="Phobius"/>
    </source>
</evidence>
<comment type="similarity">
    <text evidence="2">Belongs to the TMEM175 family.</text>
</comment>
<evidence type="ECO:0000256" key="5">
    <source>
        <dbReference type="ARBA" id="ARBA00022692"/>
    </source>
</evidence>
<dbReference type="Pfam" id="PF06736">
    <property type="entry name" value="TMEM175"/>
    <property type="match status" value="1"/>
</dbReference>
<evidence type="ECO:0000256" key="6">
    <source>
        <dbReference type="ARBA" id="ARBA00022826"/>
    </source>
</evidence>
<sequence length="191" mass="20415">MAIAITLIVLPLVDSARELDGRPAVSFLRENHTALIAAAISFAVIGGYWRAHHRLFSRAEGYTRSVMQANLYWLAGIMAVPVVTVLFVSGSGRDRLGLGLYLGVILAVRILLMTEELLLAGAGLLGAERLGRRVVLRHVIPAGLIVVALVTAMIHPAWSMWPVVVLALERPLGVLLDVRGSGRAPAGDATT</sequence>
<evidence type="ECO:0000313" key="14">
    <source>
        <dbReference type="EMBL" id="GGL60946.1"/>
    </source>
</evidence>
<keyword evidence="9" id="KW-0406">Ion transport</keyword>
<proteinExistence type="inferred from homology"/>
<evidence type="ECO:0000256" key="12">
    <source>
        <dbReference type="ARBA" id="ARBA00034430"/>
    </source>
</evidence>
<accession>A0A917W2M7</accession>
<dbReference type="GO" id="GO:0016020">
    <property type="term" value="C:membrane"/>
    <property type="evidence" value="ECO:0007669"/>
    <property type="project" value="UniProtKB-SubCell"/>
</dbReference>